<feature type="transmembrane region" description="Helical" evidence="11">
    <location>
        <begin position="58"/>
        <end position="76"/>
    </location>
</feature>
<dbReference type="GO" id="GO:0007601">
    <property type="term" value="P:visual perception"/>
    <property type="evidence" value="ECO:0007669"/>
    <property type="project" value="UniProtKB-KW"/>
</dbReference>
<dbReference type="OrthoDB" id="5959154at2759"/>
<dbReference type="GeneID" id="108736327"/>
<feature type="transmembrane region" description="Helical" evidence="11">
    <location>
        <begin position="82"/>
        <end position="99"/>
    </location>
</feature>
<organism evidence="13 14">
    <name type="scientific">Agrilus planipennis</name>
    <name type="common">Emerald ash borer</name>
    <name type="synonym">Agrilus marcopoli</name>
    <dbReference type="NCBI Taxonomy" id="224129"/>
    <lineage>
        <taxon>Eukaryota</taxon>
        <taxon>Metazoa</taxon>
        <taxon>Ecdysozoa</taxon>
        <taxon>Arthropoda</taxon>
        <taxon>Hexapoda</taxon>
        <taxon>Insecta</taxon>
        <taxon>Pterygota</taxon>
        <taxon>Neoptera</taxon>
        <taxon>Endopterygota</taxon>
        <taxon>Coleoptera</taxon>
        <taxon>Polyphaga</taxon>
        <taxon>Elateriformia</taxon>
        <taxon>Buprestoidea</taxon>
        <taxon>Buprestidae</taxon>
        <taxon>Agrilinae</taxon>
        <taxon>Agrilus</taxon>
    </lineage>
</organism>
<evidence type="ECO:0000256" key="11">
    <source>
        <dbReference type="SAM" id="Phobius"/>
    </source>
</evidence>
<keyword evidence="9" id="KW-0807">Transducer</keyword>
<keyword evidence="8" id="KW-0325">Glycoprotein</keyword>
<evidence type="ECO:0000256" key="1">
    <source>
        <dbReference type="ARBA" id="ARBA00004141"/>
    </source>
</evidence>
<feature type="transmembrane region" description="Helical" evidence="11">
    <location>
        <begin position="133"/>
        <end position="156"/>
    </location>
</feature>
<dbReference type="GO" id="GO:0016020">
    <property type="term" value="C:membrane"/>
    <property type="evidence" value="ECO:0007669"/>
    <property type="project" value="UniProtKB-SubCell"/>
</dbReference>
<feature type="transmembrane region" description="Helical" evidence="11">
    <location>
        <begin position="259"/>
        <end position="285"/>
    </location>
</feature>
<dbReference type="InterPro" id="IPR050125">
    <property type="entry name" value="GPCR_opsins"/>
</dbReference>
<keyword evidence="13" id="KW-1185">Reference proteome</keyword>
<feature type="transmembrane region" description="Helical" evidence="11">
    <location>
        <begin position="21"/>
        <end position="46"/>
    </location>
</feature>
<dbReference type="AlphaFoldDB" id="A0A7F5R2Z4"/>
<evidence type="ECO:0000256" key="6">
    <source>
        <dbReference type="ARBA" id="ARBA00023136"/>
    </source>
</evidence>
<evidence type="ECO:0000313" key="14">
    <source>
        <dbReference type="RefSeq" id="XP_025829857.1"/>
    </source>
</evidence>
<dbReference type="InterPro" id="IPR017452">
    <property type="entry name" value="GPCR_Rhodpsn_7TM"/>
</dbReference>
<accession>A0A7F5R2Z4</accession>
<dbReference type="RefSeq" id="XP_025829857.1">
    <property type="nucleotide sequence ID" value="XM_025974072.1"/>
</dbReference>
<dbReference type="PANTHER" id="PTHR24240">
    <property type="entry name" value="OPSIN"/>
    <property type="match status" value="1"/>
</dbReference>
<evidence type="ECO:0000256" key="8">
    <source>
        <dbReference type="ARBA" id="ARBA00023180"/>
    </source>
</evidence>
<keyword evidence="10" id="KW-0716">Sensory transduction</keyword>
<evidence type="ECO:0000256" key="9">
    <source>
        <dbReference type="ARBA" id="ARBA00023224"/>
    </source>
</evidence>
<dbReference type="Gene3D" id="1.20.1070.10">
    <property type="entry name" value="Rhodopsin 7-helix transmembrane proteins"/>
    <property type="match status" value="1"/>
</dbReference>
<keyword evidence="7" id="KW-0675">Receptor</keyword>
<dbReference type="KEGG" id="apln:108736327"/>
<reference evidence="14" key="1">
    <citation type="submission" date="2025-08" db="UniProtKB">
        <authorList>
            <consortium name="RefSeq"/>
        </authorList>
    </citation>
    <scope>IDENTIFICATION</scope>
    <source>
        <tissue evidence="14">Entire body</tissue>
    </source>
</reference>
<dbReference type="GO" id="GO:0004930">
    <property type="term" value="F:G protein-coupled receptor activity"/>
    <property type="evidence" value="ECO:0007669"/>
    <property type="project" value="UniProtKB-KW"/>
</dbReference>
<evidence type="ECO:0000256" key="7">
    <source>
        <dbReference type="ARBA" id="ARBA00023170"/>
    </source>
</evidence>
<feature type="domain" description="G-protein coupled receptors family 1 profile" evidence="12">
    <location>
        <begin position="36"/>
        <end position="283"/>
    </location>
</feature>
<dbReference type="Proteomes" id="UP000192223">
    <property type="component" value="Unplaced"/>
</dbReference>
<keyword evidence="6 11" id="KW-0472">Membrane</keyword>
<keyword evidence="3 11" id="KW-0812">Transmembrane</keyword>
<feature type="transmembrane region" description="Helical" evidence="11">
    <location>
        <begin position="182"/>
        <end position="209"/>
    </location>
</feature>
<comment type="similarity">
    <text evidence="2">Belongs to the G-protein coupled receptor 1 family.</text>
</comment>
<comment type="subcellular location">
    <subcellularLocation>
        <location evidence="1">Membrane</location>
        <topology evidence="1">Multi-pass membrane protein</topology>
    </subcellularLocation>
</comment>
<keyword evidence="4 11" id="KW-1133">Transmembrane helix</keyword>
<dbReference type="Pfam" id="PF00001">
    <property type="entry name" value="7tm_1"/>
    <property type="match status" value="1"/>
</dbReference>
<evidence type="ECO:0000256" key="5">
    <source>
        <dbReference type="ARBA" id="ARBA00023040"/>
    </source>
</evidence>
<evidence type="ECO:0000256" key="4">
    <source>
        <dbReference type="ARBA" id="ARBA00022989"/>
    </source>
</evidence>
<evidence type="ECO:0000259" key="12">
    <source>
        <dbReference type="PROSITE" id="PS50262"/>
    </source>
</evidence>
<keyword evidence="5" id="KW-0297">G-protein coupled receptor</keyword>
<name>A0A7F5R2Z4_AGRPL</name>
<dbReference type="InterPro" id="IPR000276">
    <property type="entry name" value="GPCR_Rhodpsn"/>
</dbReference>
<dbReference type="PROSITE" id="PS50262">
    <property type="entry name" value="G_PROTEIN_RECEP_F1_2"/>
    <property type="match status" value="1"/>
</dbReference>
<evidence type="ECO:0000256" key="3">
    <source>
        <dbReference type="ARBA" id="ARBA00022692"/>
    </source>
</evidence>
<evidence type="ECO:0000313" key="13">
    <source>
        <dbReference type="Proteomes" id="UP000192223"/>
    </source>
</evidence>
<dbReference type="InParanoid" id="A0A7F5R2Z4"/>
<gene>
    <name evidence="14" type="primary">LOC108736327</name>
</gene>
<sequence length="318" mass="36849">MKLIDDPIVCDTILDISHKTLLGLCIIIFGILGSLLNIWLLVAFCLTSILVSRTYLPFLSLSIVTLCEEILTGYLFTSVSSFYGRWIFGTLSCRLFALFRTMLKIFEKLNIALIALEEYILTKQENKEKELPFIFYVALVTICWLFSFIVSVLPLIGYGEFHCDITGVKCDLNWSAKDNRNITYNIFVFVLEDVIPFMICYFCLKWSSLDQERSSSRRIRIERRDKRKTVVYLCTMVFFFNFPETILKFILLLNSTLEVYLPISLIILATLVTEASKMVPVLLYLMCEPNIRKALINAISTFKFMKKKKYQVSTKSNK</sequence>
<protein>
    <submittedName>
        <fullName evidence="14">Rhodopsin, GQ-coupled-like</fullName>
    </submittedName>
</protein>
<evidence type="ECO:0000256" key="10">
    <source>
        <dbReference type="ARBA" id="ARBA00023305"/>
    </source>
</evidence>
<feature type="transmembrane region" description="Helical" evidence="11">
    <location>
        <begin position="230"/>
        <end position="253"/>
    </location>
</feature>
<dbReference type="SUPFAM" id="SSF81321">
    <property type="entry name" value="Family A G protein-coupled receptor-like"/>
    <property type="match status" value="1"/>
</dbReference>
<keyword evidence="10" id="KW-0844">Vision</keyword>
<evidence type="ECO:0000256" key="2">
    <source>
        <dbReference type="ARBA" id="ARBA00010663"/>
    </source>
</evidence>
<proteinExistence type="inferred from homology"/>